<evidence type="ECO:0000313" key="2">
    <source>
        <dbReference type="EMBL" id="EDK46088.1"/>
    </source>
</evidence>
<dbReference type="GO" id="GO:0004792">
    <property type="term" value="F:thiosulfate-cyanide sulfurtransferase activity"/>
    <property type="evidence" value="ECO:0007669"/>
    <property type="project" value="EnsemblFungi"/>
</dbReference>
<feature type="domain" description="Rhodanese" evidence="1">
    <location>
        <begin position="28"/>
        <end position="138"/>
    </location>
</feature>
<keyword evidence="3" id="KW-1185">Reference proteome</keyword>
<dbReference type="InterPro" id="IPR036873">
    <property type="entry name" value="Rhodanese-like_dom_sf"/>
</dbReference>
<dbReference type="STRING" id="379508.A5E3T0"/>
<dbReference type="FunCoup" id="A5E3T0">
    <property type="interactions" value="157"/>
</dbReference>
<dbReference type="Proteomes" id="UP000001996">
    <property type="component" value="Unassembled WGS sequence"/>
</dbReference>
<proteinExistence type="predicted"/>
<dbReference type="InterPro" id="IPR001763">
    <property type="entry name" value="Rhodanese-like_dom"/>
</dbReference>
<dbReference type="EMBL" id="CH981529">
    <property type="protein sequence ID" value="EDK46088.1"/>
    <property type="molecule type" value="Genomic_DNA"/>
</dbReference>
<evidence type="ECO:0000259" key="1">
    <source>
        <dbReference type="PROSITE" id="PS50206"/>
    </source>
</evidence>
<evidence type="ECO:0000313" key="3">
    <source>
        <dbReference type="Proteomes" id="UP000001996"/>
    </source>
</evidence>
<dbReference type="OMA" id="RCTNIPC"/>
<dbReference type="HOGENOM" id="CLU_107716_1_0_1"/>
<dbReference type="InParanoid" id="A5E3T0"/>
<dbReference type="SUPFAM" id="SSF52821">
    <property type="entry name" value="Rhodanese/Cell cycle control phosphatase"/>
    <property type="match status" value="1"/>
</dbReference>
<organism evidence="2 3">
    <name type="scientific">Lodderomyces elongisporus (strain ATCC 11503 / CBS 2605 / JCM 1781 / NBRC 1676 / NRRL YB-4239)</name>
    <name type="common">Yeast</name>
    <name type="synonym">Saccharomyces elongisporus</name>
    <dbReference type="NCBI Taxonomy" id="379508"/>
    <lineage>
        <taxon>Eukaryota</taxon>
        <taxon>Fungi</taxon>
        <taxon>Dikarya</taxon>
        <taxon>Ascomycota</taxon>
        <taxon>Saccharomycotina</taxon>
        <taxon>Pichiomycetes</taxon>
        <taxon>Debaryomycetaceae</taxon>
        <taxon>Candida/Lodderomyces clade</taxon>
        <taxon>Lodderomyces</taxon>
    </lineage>
</organism>
<dbReference type="PANTHER" id="PTHR10828">
    <property type="entry name" value="M-PHASE INDUCER PHOSPHATASE DUAL SPECIFICITY PHOSPHATASE CDC25"/>
    <property type="match status" value="1"/>
</dbReference>
<dbReference type="SMART" id="SM00450">
    <property type="entry name" value="RHOD"/>
    <property type="match status" value="1"/>
</dbReference>
<dbReference type="GO" id="GO:0005737">
    <property type="term" value="C:cytoplasm"/>
    <property type="evidence" value="ECO:0007669"/>
    <property type="project" value="TreeGrafter"/>
</dbReference>
<sequence>MSRLYSISDIKLIKPATLYKWITTCHSPNGTFQVIDVRDSDYVGGHIRGSWNYPASDLNGSKILELQQRIYDAKIKDVVFHCMLSQARGPKSALKFLRSLDDIVDPEMQRYFQQDDVRVYILKGGFTEWAGEYGPNSEVTEDFAEDIWGFGS</sequence>
<dbReference type="GeneID" id="5231585"/>
<protein>
    <recommendedName>
        <fullName evidence="1">Rhodanese domain-containing protein</fullName>
    </recommendedName>
</protein>
<dbReference type="Gene3D" id="3.40.250.10">
    <property type="entry name" value="Rhodanese-like domain"/>
    <property type="match status" value="1"/>
</dbReference>
<accession>A5E3T0</accession>
<dbReference type="OrthoDB" id="102559at2759"/>
<name>A5E3T0_LODEL</name>
<dbReference type="GO" id="GO:0004725">
    <property type="term" value="F:protein tyrosine phosphatase activity"/>
    <property type="evidence" value="ECO:0007669"/>
    <property type="project" value="TreeGrafter"/>
</dbReference>
<dbReference type="KEGG" id="lel:PVL30_003994"/>
<dbReference type="PROSITE" id="PS50206">
    <property type="entry name" value="RHODANESE_3"/>
    <property type="match status" value="1"/>
</dbReference>
<dbReference type="AlphaFoldDB" id="A5E3T0"/>
<dbReference type="VEuPathDB" id="FungiDB:LELG_04268"/>
<reference evidence="2 3" key="1">
    <citation type="journal article" date="2009" name="Nature">
        <title>Evolution of pathogenicity and sexual reproduction in eight Candida genomes.</title>
        <authorList>
            <person name="Butler G."/>
            <person name="Rasmussen M.D."/>
            <person name="Lin M.F."/>
            <person name="Santos M.A."/>
            <person name="Sakthikumar S."/>
            <person name="Munro C.A."/>
            <person name="Rheinbay E."/>
            <person name="Grabherr M."/>
            <person name="Forche A."/>
            <person name="Reedy J.L."/>
            <person name="Agrafioti I."/>
            <person name="Arnaud M.B."/>
            <person name="Bates S."/>
            <person name="Brown A.J."/>
            <person name="Brunke S."/>
            <person name="Costanzo M.C."/>
            <person name="Fitzpatrick D.A."/>
            <person name="de Groot P.W."/>
            <person name="Harris D."/>
            <person name="Hoyer L.L."/>
            <person name="Hube B."/>
            <person name="Klis F.M."/>
            <person name="Kodira C."/>
            <person name="Lennard N."/>
            <person name="Logue M.E."/>
            <person name="Martin R."/>
            <person name="Neiman A.M."/>
            <person name="Nikolaou E."/>
            <person name="Quail M.A."/>
            <person name="Quinn J."/>
            <person name="Santos M.C."/>
            <person name="Schmitzberger F.F."/>
            <person name="Sherlock G."/>
            <person name="Shah P."/>
            <person name="Silverstein K.A."/>
            <person name="Skrzypek M.S."/>
            <person name="Soll D."/>
            <person name="Staggs R."/>
            <person name="Stansfield I."/>
            <person name="Stumpf M.P."/>
            <person name="Sudbery P.E."/>
            <person name="Srikantha T."/>
            <person name="Zeng Q."/>
            <person name="Berman J."/>
            <person name="Berriman M."/>
            <person name="Heitman J."/>
            <person name="Gow N.A."/>
            <person name="Lorenz M.C."/>
            <person name="Birren B.W."/>
            <person name="Kellis M."/>
            <person name="Cuomo C.A."/>
        </authorList>
    </citation>
    <scope>NUCLEOTIDE SEQUENCE [LARGE SCALE GENOMIC DNA]</scope>
    <source>
        <strain evidence="3">ATCC 11503 / BCRC 21390 / CBS 2605 / JCM 1781 / NBRC 1676 / NRRL YB-4239</strain>
    </source>
</reference>
<dbReference type="GO" id="GO:0005634">
    <property type="term" value="C:nucleus"/>
    <property type="evidence" value="ECO:0007669"/>
    <property type="project" value="TreeGrafter"/>
</dbReference>
<gene>
    <name evidence="2" type="ORF">LELG_04268</name>
</gene>
<dbReference type="PANTHER" id="PTHR10828:SF38">
    <property type="entry name" value="ARSENICAL-RESISTANCE PROTEIN 2-RELATED"/>
    <property type="match status" value="1"/>
</dbReference>
<dbReference type="Pfam" id="PF00581">
    <property type="entry name" value="Rhodanese"/>
    <property type="match status" value="1"/>
</dbReference>
<dbReference type="eggNOG" id="KOG3772">
    <property type="taxonomic scope" value="Eukaryota"/>
</dbReference>